<gene>
    <name evidence="1" type="ORF">I5677_02380</name>
</gene>
<keyword evidence="2" id="KW-1185">Reference proteome</keyword>
<proteinExistence type="predicted"/>
<name>A0A8J7H7V0_9FIRM</name>
<sequence>MTKNEVALSELPHNGRIGRFVKILEKERDKDTVLKVLENAIHYNSLNKEQKSALLWLEILNLDDISSFEELLACKRKPLKKQLNE</sequence>
<dbReference type="RefSeq" id="WP_197659973.1">
    <property type="nucleotide sequence ID" value="NZ_JAEAGR010000002.1"/>
</dbReference>
<dbReference type="AlphaFoldDB" id="A0A8J7H7V0"/>
<evidence type="ECO:0000313" key="2">
    <source>
        <dbReference type="Proteomes" id="UP000623269"/>
    </source>
</evidence>
<dbReference type="Proteomes" id="UP000623269">
    <property type="component" value="Unassembled WGS sequence"/>
</dbReference>
<dbReference type="EMBL" id="JAEAGR010000002">
    <property type="protein sequence ID" value="MBH1939740.1"/>
    <property type="molecule type" value="Genomic_DNA"/>
</dbReference>
<protein>
    <submittedName>
        <fullName evidence="1">Uncharacterized protein</fullName>
    </submittedName>
</protein>
<reference evidence="1" key="1">
    <citation type="submission" date="2020-12" db="EMBL/GenBank/DDBJ databases">
        <title>M. sibirica DSM 26468T genome.</title>
        <authorList>
            <person name="Thieme N."/>
            <person name="Rettenmaier R."/>
            <person name="Zverlov V."/>
            <person name="Liebl W."/>
        </authorList>
    </citation>
    <scope>NUCLEOTIDE SEQUENCE</scope>
    <source>
        <strain evidence="1">DSM 26468</strain>
    </source>
</reference>
<organism evidence="1 2">
    <name type="scientific">Mobilitalea sibirica</name>
    <dbReference type="NCBI Taxonomy" id="1462919"/>
    <lineage>
        <taxon>Bacteria</taxon>
        <taxon>Bacillati</taxon>
        <taxon>Bacillota</taxon>
        <taxon>Clostridia</taxon>
        <taxon>Lachnospirales</taxon>
        <taxon>Lachnospiraceae</taxon>
        <taxon>Mobilitalea</taxon>
    </lineage>
</organism>
<comment type="caution">
    <text evidence="1">The sequence shown here is derived from an EMBL/GenBank/DDBJ whole genome shotgun (WGS) entry which is preliminary data.</text>
</comment>
<accession>A0A8J7H7V0</accession>
<evidence type="ECO:0000313" key="1">
    <source>
        <dbReference type="EMBL" id="MBH1939740.1"/>
    </source>
</evidence>